<feature type="domain" description="Sugar phosphate transporter" evidence="6">
    <location>
        <begin position="11"/>
        <end position="106"/>
    </location>
</feature>
<comment type="subcellular location">
    <subcellularLocation>
        <location evidence="1">Membrane</location>
        <topology evidence="1">Multi-pass membrane protein</topology>
    </subcellularLocation>
</comment>
<gene>
    <name evidence="7" type="primary">SLC35E2B</name>
    <name evidence="7" type="ORF">AVEN_30057_1</name>
</gene>
<dbReference type="AlphaFoldDB" id="A0A4Y2I690"/>
<name>A0A4Y2I690_ARAVE</name>
<dbReference type="GO" id="GO:0016020">
    <property type="term" value="C:membrane"/>
    <property type="evidence" value="ECO:0007669"/>
    <property type="project" value="UniProtKB-SubCell"/>
</dbReference>
<evidence type="ECO:0000256" key="3">
    <source>
        <dbReference type="ARBA" id="ARBA00022989"/>
    </source>
</evidence>
<keyword evidence="3" id="KW-1133">Transmembrane helix</keyword>
<evidence type="ECO:0000256" key="1">
    <source>
        <dbReference type="ARBA" id="ARBA00004141"/>
    </source>
</evidence>
<dbReference type="InterPro" id="IPR037185">
    <property type="entry name" value="EmrE-like"/>
</dbReference>
<dbReference type="OrthoDB" id="6418713at2759"/>
<keyword evidence="5" id="KW-0732">Signal</keyword>
<comment type="caution">
    <text evidence="7">The sequence shown here is derived from an EMBL/GenBank/DDBJ whole genome shotgun (WGS) entry which is preliminary data.</text>
</comment>
<dbReference type="InterPro" id="IPR050186">
    <property type="entry name" value="TPT_transporter"/>
</dbReference>
<evidence type="ECO:0000259" key="6">
    <source>
        <dbReference type="Pfam" id="PF03151"/>
    </source>
</evidence>
<evidence type="ECO:0000313" key="8">
    <source>
        <dbReference type="Proteomes" id="UP000499080"/>
    </source>
</evidence>
<proteinExistence type="predicted"/>
<keyword evidence="4" id="KW-0472">Membrane</keyword>
<evidence type="ECO:0000256" key="2">
    <source>
        <dbReference type="ARBA" id="ARBA00022692"/>
    </source>
</evidence>
<dbReference type="Pfam" id="PF03151">
    <property type="entry name" value="TPT"/>
    <property type="match status" value="1"/>
</dbReference>
<dbReference type="EMBL" id="BGPR01002422">
    <property type="protein sequence ID" value="GBM73173.1"/>
    <property type="molecule type" value="Genomic_DNA"/>
</dbReference>
<keyword evidence="2" id="KW-0812">Transmembrane</keyword>
<protein>
    <submittedName>
        <fullName evidence="7">Solute carrier family 35 member E2B</fullName>
    </submittedName>
</protein>
<reference evidence="7 8" key="1">
    <citation type="journal article" date="2019" name="Sci. Rep.">
        <title>Orb-weaving spider Araneus ventricosus genome elucidates the spidroin gene catalogue.</title>
        <authorList>
            <person name="Kono N."/>
            <person name="Nakamura H."/>
            <person name="Ohtoshi R."/>
            <person name="Moran D.A.P."/>
            <person name="Shinohara A."/>
            <person name="Yoshida Y."/>
            <person name="Fujiwara M."/>
            <person name="Mori M."/>
            <person name="Tomita M."/>
            <person name="Arakawa K."/>
        </authorList>
    </citation>
    <scope>NUCLEOTIDE SEQUENCE [LARGE SCALE GENOMIC DNA]</scope>
</reference>
<evidence type="ECO:0000256" key="5">
    <source>
        <dbReference type="SAM" id="SignalP"/>
    </source>
</evidence>
<accession>A0A4Y2I690</accession>
<evidence type="ECO:0000256" key="4">
    <source>
        <dbReference type="ARBA" id="ARBA00023136"/>
    </source>
</evidence>
<organism evidence="7 8">
    <name type="scientific">Araneus ventricosus</name>
    <name type="common">Orbweaver spider</name>
    <name type="synonym">Epeira ventricosa</name>
    <dbReference type="NCBI Taxonomy" id="182803"/>
    <lineage>
        <taxon>Eukaryota</taxon>
        <taxon>Metazoa</taxon>
        <taxon>Ecdysozoa</taxon>
        <taxon>Arthropoda</taxon>
        <taxon>Chelicerata</taxon>
        <taxon>Arachnida</taxon>
        <taxon>Araneae</taxon>
        <taxon>Araneomorphae</taxon>
        <taxon>Entelegynae</taxon>
        <taxon>Araneoidea</taxon>
        <taxon>Araneidae</taxon>
        <taxon>Araneus</taxon>
    </lineage>
</organism>
<dbReference type="PANTHER" id="PTHR11132">
    <property type="entry name" value="SOLUTE CARRIER FAMILY 35"/>
    <property type="match status" value="1"/>
</dbReference>
<dbReference type="InterPro" id="IPR004853">
    <property type="entry name" value="Sugar_P_trans_dom"/>
</dbReference>
<keyword evidence="8" id="KW-1185">Reference proteome</keyword>
<sequence>MRAFHPSFRFSTLILGLIALWFVPVSFAETVKSSAPVFTVFLAWLLMGEKTSWLVCLSLLPIMGGLALCSANELSFNAAGFAAAMITNLSECLQNVFSKKLISGDKYCYRYLKKHFNVS</sequence>
<feature type="chain" id="PRO_5021238999" evidence="5">
    <location>
        <begin position="29"/>
        <end position="119"/>
    </location>
</feature>
<dbReference type="SUPFAM" id="SSF103481">
    <property type="entry name" value="Multidrug resistance efflux transporter EmrE"/>
    <property type="match status" value="1"/>
</dbReference>
<feature type="signal peptide" evidence="5">
    <location>
        <begin position="1"/>
        <end position="28"/>
    </location>
</feature>
<evidence type="ECO:0000313" key="7">
    <source>
        <dbReference type="EMBL" id="GBM73173.1"/>
    </source>
</evidence>
<dbReference type="Proteomes" id="UP000499080">
    <property type="component" value="Unassembled WGS sequence"/>
</dbReference>